<reference evidence="3 4" key="1">
    <citation type="submission" date="2016-09" db="EMBL/GenBank/DDBJ databases">
        <authorList>
            <person name="Capua I."/>
            <person name="De Benedictis P."/>
            <person name="Joannis T."/>
            <person name="Lombin L.H."/>
            <person name="Cattoli G."/>
        </authorList>
    </citation>
    <scope>NUCLEOTIDE SEQUENCE [LARGE SCALE GENOMIC DNA]</scope>
    <source>
        <strain evidence="3 4">ISLP-3</strain>
    </source>
</reference>
<sequence length="345" mass="36663">MPIPGRDTHGPSRSARLGCMTSSANGALGDFLQASRARITPEEAGLTLYGDHRRVPGLRREELAMLAGVSSSYYTRLEQGQSRNASPQVLDAIAAALRLSDAERTHLGDLAASGTRRVLPKKPPVERADPALLELLASLGDVPSLVLGRRADVLAWNPLGHALLASHLDPDSCRSSAQRPNMASLVFQDAETRTLYTDWRAKSRAVVGNLRLTAGKHPEDPALALLIGSLTVASPEFASLWADHRVQPCATAVYELAHPLVGRVSVNQQTLRSVDHPDQSLVTHTAPVGSASAEALTLLAQVVGSTTPPRTGLDPRGVRQSRTGADGTTGPDIKWGARSSRPPGR</sequence>
<dbReference type="PANTHER" id="PTHR35010:SF2">
    <property type="entry name" value="BLL4672 PROTEIN"/>
    <property type="match status" value="1"/>
</dbReference>
<dbReference type="Pfam" id="PF13560">
    <property type="entry name" value="HTH_31"/>
    <property type="match status" value="1"/>
</dbReference>
<evidence type="ECO:0000313" key="4">
    <source>
        <dbReference type="Proteomes" id="UP000199039"/>
    </source>
</evidence>
<dbReference type="Gene3D" id="3.30.450.180">
    <property type="match status" value="1"/>
</dbReference>
<dbReference type="GO" id="GO:0003677">
    <property type="term" value="F:DNA binding"/>
    <property type="evidence" value="ECO:0007669"/>
    <property type="project" value="InterPro"/>
</dbReference>
<keyword evidence="4" id="KW-1185">Reference proteome</keyword>
<feature type="region of interest" description="Disordered" evidence="1">
    <location>
        <begin position="305"/>
        <end position="345"/>
    </location>
</feature>
<evidence type="ECO:0000259" key="2">
    <source>
        <dbReference type="PROSITE" id="PS50943"/>
    </source>
</evidence>
<protein>
    <submittedName>
        <fullName evidence="3">Transcriptional regulator, contains XRE-family HTH domain</fullName>
    </submittedName>
</protein>
<dbReference type="InterPro" id="IPR041413">
    <property type="entry name" value="MLTR_LBD"/>
</dbReference>
<dbReference type="Gene3D" id="1.10.260.40">
    <property type="entry name" value="lambda repressor-like DNA-binding domains"/>
    <property type="match status" value="1"/>
</dbReference>
<dbReference type="CDD" id="cd00093">
    <property type="entry name" value="HTH_XRE"/>
    <property type="match status" value="1"/>
</dbReference>
<dbReference type="InterPro" id="IPR001387">
    <property type="entry name" value="Cro/C1-type_HTH"/>
</dbReference>
<accession>A0A1G6XPR2</accession>
<dbReference type="SUPFAM" id="SSF47413">
    <property type="entry name" value="lambda repressor-like DNA-binding domains"/>
    <property type="match status" value="1"/>
</dbReference>
<dbReference type="AlphaFoldDB" id="A0A1G6XPR2"/>
<evidence type="ECO:0000256" key="1">
    <source>
        <dbReference type="SAM" id="MobiDB-lite"/>
    </source>
</evidence>
<dbReference type="STRING" id="1814289.SAMN05216410_0185"/>
<dbReference type="InterPro" id="IPR010982">
    <property type="entry name" value="Lambda_DNA-bd_dom_sf"/>
</dbReference>
<dbReference type="Pfam" id="PF17765">
    <property type="entry name" value="MLTR_LBD"/>
    <property type="match status" value="1"/>
</dbReference>
<dbReference type="PANTHER" id="PTHR35010">
    <property type="entry name" value="BLL4672 PROTEIN-RELATED"/>
    <property type="match status" value="1"/>
</dbReference>
<feature type="domain" description="HTH cro/C1-type" evidence="2">
    <location>
        <begin position="57"/>
        <end position="104"/>
    </location>
</feature>
<dbReference type="PROSITE" id="PS50943">
    <property type="entry name" value="HTH_CROC1"/>
    <property type="match status" value="1"/>
</dbReference>
<dbReference type="Proteomes" id="UP000199039">
    <property type="component" value="Unassembled WGS sequence"/>
</dbReference>
<evidence type="ECO:0000313" key="3">
    <source>
        <dbReference type="EMBL" id="SDD79743.1"/>
    </source>
</evidence>
<gene>
    <name evidence="3" type="ORF">SAMN05216410_0185</name>
</gene>
<name>A0A1G6XPR2_9MICO</name>
<organism evidence="3 4">
    <name type="scientific">Sanguibacter gelidistatuariae</name>
    <dbReference type="NCBI Taxonomy" id="1814289"/>
    <lineage>
        <taxon>Bacteria</taxon>
        <taxon>Bacillati</taxon>
        <taxon>Actinomycetota</taxon>
        <taxon>Actinomycetes</taxon>
        <taxon>Micrococcales</taxon>
        <taxon>Sanguibacteraceae</taxon>
        <taxon>Sanguibacter</taxon>
    </lineage>
</organism>
<proteinExistence type="predicted"/>
<dbReference type="EMBL" id="FMYH01000011">
    <property type="protein sequence ID" value="SDD79743.1"/>
    <property type="molecule type" value="Genomic_DNA"/>
</dbReference>
<dbReference type="SMART" id="SM00530">
    <property type="entry name" value="HTH_XRE"/>
    <property type="match status" value="1"/>
</dbReference>